<keyword evidence="3" id="KW-1185">Reference proteome</keyword>
<reference evidence="2 3" key="1">
    <citation type="journal article" date="2023" name="G3 (Bethesda)">
        <title>A chromosome-length genome assembly and annotation of blackberry (Rubus argutus, cv. 'Hillquist').</title>
        <authorList>
            <person name="Bruna T."/>
            <person name="Aryal R."/>
            <person name="Dudchenko O."/>
            <person name="Sargent D.J."/>
            <person name="Mead D."/>
            <person name="Buti M."/>
            <person name="Cavallini A."/>
            <person name="Hytonen T."/>
            <person name="Andres J."/>
            <person name="Pham M."/>
            <person name="Weisz D."/>
            <person name="Mascagni F."/>
            <person name="Usai G."/>
            <person name="Natali L."/>
            <person name="Bassil N."/>
            <person name="Fernandez G.E."/>
            <person name="Lomsadze A."/>
            <person name="Armour M."/>
            <person name="Olukolu B."/>
            <person name="Poorten T."/>
            <person name="Britton C."/>
            <person name="Davik J."/>
            <person name="Ashrafi H."/>
            <person name="Aiden E.L."/>
            <person name="Borodovsky M."/>
            <person name="Worthington M."/>
        </authorList>
    </citation>
    <scope>NUCLEOTIDE SEQUENCE [LARGE SCALE GENOMIC DNA]</scope>
    <source>
        <strain evidence="2">PI 553951</strain>
    </source>
</reference>
<gene>
    <name evidence="2" type="ORF">M0R45_008873</name>
</gene>
<comment type="caution">
    <text evidence="2">The sequence shown here is derived from an EMBL/GenBank/DDBJ whole genome shotgun (WGS) entry which is preliminary data.</text>
</comment>
<accession>A0AAW1Y4Y0</accession>
<evidence type="ECO:0000256" key="1">
    <source>
        <dbReference type="SAM" id="MobiDB-lite"/>
    </source>
</evidence>
<feature type="compositionally biased region" description="Basic and acidic residues" evidence="1">
    <location>
        <begin position="20"/>
        <end position="30"/>
    </location>
</feature>
<dbReference type="AlphaFoldDB" id="A0AAW1Y4Y0"/>
<feature type="region of interest" description="Disordered" evidence="1">
    <location>
        <begin position="84"/>
        <end position="124"/>
    </location>
</feature>
<name>A0AAW1Y4Y0_RUBAR</name>
<dbReference type="EMBL" id="JBEDUW010000002">
    <property type="protein sequence ID" value="KAK9943259.1"/>
    <property type="molecule type" value="Genomic_DNA"/>
</dbReference>
<evidence type="ECO:0000313" key="2">
    <source>
        <dbReference type="EMBL" id="KAK9943259.1"/>
    </source>
</evidence>
<feature type="region of interest" description="Disordered" evidence="1">
    <location>
        <begin position="20"/>
        <end position="63"/>
    </location>
</feature>
<protein>
    <submittedName>
        <fullName evidence="2">Uncharacterized protein</fullName>
    </submittedName>
</protein>
<organism evidence="2 3">
    <name type="scientific">Rubus argutus</name>
    <name type="common">Southern blackberry</name>
    <dbReference type="NCBI Taxonomy" id="59490"/>
    <lineage>
        <taxon>Eukaryota</taxon>
        <taxon>Viridiplantae</taxon>
        <taxon>Streptophyta</taxon>
        <taxon>Embryophyta</taxon>
        <taxon>Tracheophyta</taxon>
        <taxon>Spermatophyta</taxon>
        <taxon>Magnoliopsida</taxon>
        <taxon>eudicotyledons</taxon>
        <taxon>Gunneridae</taxon>
        <taxon>Pentapetalae</taxon>
        <taxon>rosids</taxon>
        <taxon>fabids</taxon>
        <taxon>Rosales</taxon>
        <taxon>Rosaceae</taxon>
        <taxon>Rosoideae</taxon>
        <taxon>Rosoideae incertae sedis</taxon>
        <taxon>Rubus</taxon>
    </lineage>
</organism>
<proteinExistence type="predicted"/>
<dbReference type="Proteomes" id="UP001457282">
    <property type="component" value="Unassembled WGS sequence"/>
</dbReference>
<evidence type="ECO:0000313" key="3">
    <source>
        <dbReference type="Proteomes" id="UP001457282"/>
    </source>
</evidence>
<sequence>MGLLIKEEKQPYRIELGLEERERERERCSPAKEAALMRNDDGEDSSGLGAQRQSSDGGLESPWIDDVIAAGQWRLRDACKSHNGGWERTEHGYTAGSSCGDADGSMRSTAQVAARENQAEIDAG</sequence>